<dbReference type="PANTHER" id="PTHR45138">
    <property type="entry name" value="REGULATORY COMPONENTS OF SENSORY TRANSDUCTION SYSTEM"/>
    <property type="match status" value="1"/>
</dbReference>
<dbReference type="GO" id="GO:0005886">
    <property type="term" value="C:plasma membrane"/>
    <property type="evidence" value="ECO:0007669"/>
    <property type="project" value="UniProtKB-SubCell"/>
</dbReference>
<proteinExistence type="predicted"/>
<dbReference type="GO" id="GO:1902201">
    <property type="term" value="P:negative regulation of bacterial-type flagellum-dependent cell motility"/>
    <property type="evidence" value="ECO:0007669"/>
    <property type="project" value="TreeGrafter"/>
</dbReference>
<keyword evidence="5 6" id="KW-0472">Membrane</keyword>
<feature type="transmembrane region" description="Helical" evidence="6">
    <location>
        <begin position="100"/>
        <end position="117"/>
    </location>
</feature>
<feature type="transmembrane region" description="Helical" evidence="6">
    <location>
        <begin position="133"/>
        <end position="153"/>
    </location>
</feature>
<evidence type="ECO:0000256" key="5">
    <source>
        <dbReference type="ARBA" id="ARBA00023136"/>
    </source>
</evidence>
<keyword evidence="3 6" id="KW-0812">Transmembrane</keyword>
<evidence type="ECO:0000259" key="7">
    <source>
        <dbReference type="PROSITE" id="PS50887"/>
    </source>
</evidence>
<feature type="domain" description="GGDEF" evidence="7">
    <location>
        <begin position="218"/>
        <end position="354"/>
    </location>
</feature>
<dbReference type="NCBIfam" id="TIGR00254">
    <property type="entry name" value="GGDEF"/>
    <property type="match status" value="1"/>
</dbReference>
<dbReference type="PANTHER" id="PTHR45138:SF9">
    <property type="entry name" value="DIGUANYLATE CYCLASE DGCM-RELATED"/>
    <property type="match status" value="1"/>
</dbReference>
<evidence type="ECO:0000313" key="9">
    <source>
        <dbReference type="Proteomes" id="UP000277766"/>
    </source>
</evidence>
<sequence length="360" mass="39680">MLQQLLINFALLTALTYLFSLTFRAWPLPHTRIFQAQSILLGAAISLVLILFPAQIAPGIIIDMRSIPLIFVALVFGLPSALLAAIPMLAYRLWMGGPGVIPAGSSILLILLVVWLLRERFMREGVTWRERTALATLMLLPNGLPLGLLPGGLQILAQSYLPLLLLNVSGFMVTLVILTDRLKLLRLNALFQQQAYQDKLSGLHNRRQFDTDLPSITPGDLVMMVDIDHFKHINDTYGHLVGDKVLAEMGRLLSGSLRPADRAYRYGGEEFVLLLRSPKAGCALPIAERLRQQIDRQPLSIPAEGQTLDLNVNVSIGAAWHVAAQPPAQTVAQADQALYQAKQTGRNRSVVFKDNCGAME</sequence>
<comment type="caution">
    <text evidence="8">The sequence shown here is derived from an EMBL/GenBank/DDBJ whole genome shotgun (WGS) entry which is preliminary data.</text>
</comment>
<reference evidence="8 9" key="1">
    <citation type="submission" date="2018-12" db="EMBL/GenBank/DDBJ databases">
        <title>Deinococcus radiophilus ATCC 27603 genome sequencing and assembly.</title>
        <authorList>
            <person name="Maclea K.S."/>
            <person name="Maynard C.R."/>
        </authorList>
    </citation>
    <scope>NUCLEOTIDE SEQUENCE [LARGE SCALE GENOMIC DNA]</scope>
    <source>
        <strain evidence="8 9">ATCC 27603</strain>
    </source>
</reference>
<dbReference type="SMART" id="SM00267">
    <property type="entry name" value="GGDEF"/>
    <property type="match status" value="1"/>
</dbReference>
<name>A0A431VXV3_9DEIO</name>
<dbReference type="InterPro" id="IPR043128">
    <property type="entry name" value="Rev_trsase/Diguanyl_cyclase"/>
</dbReference>
<feature type="transmembrane region" description="Helical" evidence="6">
    <location>
        <begin position="159"/>
        <end position="178"/>
    </location>
</feature>
<keyword evidence="4 6" id="KW-1133">Transmembrane helix</keyword>
<evidence type="ECO:0000256" key="2">
    <source>
        <dbReference type="ARBA" id="ARBA00022475"/>
    </source>
</evidence>
<dbReference type="InterPro" id="IPR000160">
    <property type="entry name" value="GGDEF_dom"/>
</dbReference>
<dbReference type="Pfam" id="PF00990">
    <property type="entry name" value="GGDEF"/>
    <property type="match status" value="1"/>
</dbReference>
<dbReference type="InterPro" id="IPR011620">
    <property type="entry name" value="Sig_transdc_His_kinase_LytS_TM"/>
</dbReference>
<dbReference type="GO" id="GO:0043709">
    <property type="term" value="P:cell adhesion involved in single-species biofilm formation"/>
    <property type="evidence" value="ECO:0007669"/>
    <property type="project" value="TreeGrafter"/>
</dbReference>
<evidence type="ECO:0000256" key="4">
    <source>
        <dbReference type="ARBA" id="ARBA00022989"/>
    </source>
</evidence>
<dbReference type="GO" id="GO:0071555">
    <property type="term" value="P:cell wall organization"/>
    <property type="evidence" value="ECO:0007669"/>
    <property type="project" value="InterPro"/>
</dbReference>
<comment type="subcellular location">
    <subcellularLocation>
        <location evidence="1">Cell membrane</location>
        <topology evidence="1">Multi-pass membrane protein</topology>
    </subcellularLocation>
</comment>
<dbReference type="CDD" id="cd01949">
    <property type="entry name" value="GGDEF"/>
    <property type="match status" value="1"/>
</dbReference>
<feature type="transmembrane region" description="Helical" evidence="6">
    <location>
        <begin position="69"/>
        <end position="94"/>
    </location>
</feature>
<feature type="transmembrane region" description="Helical" evidence="6">
    <location>
        <begin position="38"/>
        <end position="57"/>
    </location>
</feature>
<keyword evidence="9" id="KW-1185">Reference proteome</keyword>
<dbReference type="EMBL" id="RXPE01000008">
    <property type="protein sequence ID" value="RTR28064.1"/>
    <property type="molecule type" value="Genomic_DNA"/>
</dbReference>
<evidence type="ECO:0000256" key="6">
    <source>
        <dbReference type="SAM" id="Phobius"/>
    </source>
</evidence>
<dbReference type="GO" id="GO:0000155">
    <property type="term" value="F:phosphorelay sensor kinase activity"/>
    <property type="evidence" value="ECO:0007669"/>
    <property type="project" value="InterPro"/>
</dbReference>
<gene>
    <name evidence="8" type="ORF">EJ104_05625</name>
</gene>
<keyword evidence="2" id="KW-1003">Cell membrane</keyword>
<dbReference type="FunFam" id="3.30.70.270:FF:000001">
    <property type="entry name" value="Diguanylate cyclase domain protein"/>
    <property type="match status" value="1"/>
</dbReference>
<feature type="transmembrane region" description="Helical" evidence="6">
    <location>
        <begin position="5"/>
        <end position="26"/>
    </location>
</feature>
<dbReference type="GO" id="GO:0052621">
    <property type="term" value="F:diguanylate cyclase activity"/>
    <property type="evidence" value="ECO:0007669"/>
    <property type="project" value="TreeGrafter"/>
</dbReference>
<dbReference type="InterPro" id="IPR029787">
    <property type="entry name" value="Nucleotide_cyclase"/>
</dbReference>
<accession>A0A431VXV3</accession>
<dbReference type="Gene3D" id="3.30.70.270">
    <property type="match status" value="1"/>
</dbReference>
<dbReference type="InterPro" id="IPR050469">
    <property type="entry name" value="Diguanylate_Cyclase"/>
</dbReference>
<dbReference type="Proteomes" id="UP000277766">
    <property type="component" value="Unassembled WGS sequence"/>
</dbReference>
<evidence type="ECO:0000313" key="8">
    <source>
        <dbReference type="EMBL" id="RTR28064.1"/>
    </source>
</evidence>
<dbReference type="Pfam" id="PF07694">
    <property type="entry name" value="5TM-5TMR_LYT"/>
    <property type="match status" value="1"/>
</dbReference>
<protein>
    <submittedName>
        <fullName evidence="8">GGDEF domain-containing protein</fullName>
    </submittedName>
</protein>
<dbReference type="PROSITE" id="PS50887">
    <property type="entry name" value="GGDEF"/>
    <property type="match status" value="1"/>
</dbReference>
<organism evidence="8 9">
    <name type="scientific">Deinococcus radiophilus</name>
    <dbReference type="NCBI Taxonomy" id="32062"/>
    <lineage>
        <taxon>Bacteria</taxon>
        <taxon>Thermotogati</taxon>
        <taxon>Deinococcota</taxon>
        <taxon>Deinococci</taxon>
        <taxon>Deinococcales</taxon>
        <taxon>Deinococcaceae</taxon>
        <taxon>Deinococcus</taxon>
    </lineage>
</organism>
<evidence type="ECO:0000256" key="1">
    <source>
        <dbReference type="ARBA" id="ARBA00004651"/>
    </source>
</evidence>
<dbReference type="OrthoDB" id="9759607at2"/>
<evidence type="ECO:0000256" key="3">
    <source>
        <dbReference type="ARBA" id="ARBA00022692"/>
    </source>
</evidence>
<dbReference type="AlphaFoldDB" id="A0A431VXV3"/>
<dbReference type="SUPFAM" id="SSF55073">
    <property type="entry name" value="Nucleotide cyclase"/>
    <property type="match status" value="1"/>
</dbReference>